<proteinExistence type="predicted"/>
<dbReference type="EMBL" id="BPLR01005300">
    <property type="protein sequence ID" value="GIY01328.1"/>
    <property type="molecule type" value="Genomic_DNA"/>
</dbReference>
<keyword evidence="2" id="KW-1185">Reference proteome</keyword>
<comment type="caution">
    <text evidence="1">The sequence shown here is derived from an EMBL/GenBank/DDBJ whole genome shotgun (WGS) entry which is preliminary data.</text>
</comment>
<evidence type="ECO:0000313" key="2">
    <source>
        <dbReference type="Proteomes" id="UP001054945"/>
    </source>
</evidence>
<reference evidence="1 2" key="1">
    <citation type="submission" date="2021-06" db="EMBL/GenBank/DDBJ databases">
        <title>Caerostris extrusa draft genome.</title>
        <authorList>
            <person name="Kono N."/>
            <person name="Arakawa K."/>
        </authorList>
    </citation>
    <scope>NUCLEOTIDE SEQUENCE [LARGE SCALE GENOMIC DNA]</scope>
</reference>
<accession>A0AAV4PUN3</accession>
<dbReference type="Proteomes" id="UP001054945">
    <property type="component" value="Unassembled WGS sequence"/>
</dbReference>
<sequence>MKLVGIPMACIMDLALLLDTSRDINLFTSFGYFSEMWAADILERKETQIAKDLRIAKVDGAIKERERKAMITGNIRICGIEHHSTERRLSDDIGCSCDVCRSDDAMRL</sequence>
<name>A0AAV4PUN3_CAEEX</name>
<dbReference type="AlphaFoldDB" id="A0AAV4PUN3"/>
<gene>
    <name evidence="1" type="ORF">CEXT_321261</name>
</gene>
<organism evidence="1 2">
    <name type="scientific">Caerostris extrusa</name>
    <name type="common">Bark spider</name>
    <name type="synonym">Caerostris bankana</name>
    <dbReference type="NCBI Taxonomy" id="172846"/>
    <lineage>
        <taxon>Eukaryota</taxon>
        <taxon>Metazoa</taxon>
        <taxon>Ecdysozoa</taxon>
        <taxon>Arthropoda</taxon>
        <taxon>Chelicerata</taxon>
        <taxon>Arachnida</taxon>
        <taxon>Araneae</taxon>
        <taxon>Araneomorphae</taxon>
        <taxon>Entelegynae</taxon>
        <taxon>Araneoidea</taxon>
        <taxon>Araneidae</taxon>
        <taxon>Caerostris</taxon>
    </lineage>
</organism>
<protein>
    <submittedName>
        <fullName evidence="1">Uncharacterized protein</fullName>
    </submittedName>
</protein>
<evidence type="ECO:0000313" key="1">
    <source>
        <dbReference type="EMBL" id="GIY01328.1"/>
    </source>
</evidence>